<reference evidence="3 4" key="1">
    <citation type="submission" date="2022-03" db="EMBL/GenBank/DDBJ databases">
        <title>Complete genome analysis of Roseomonas KG 17.1 : a prolific producer of plant growth promoters.</title>
        <authorList>
            <person name="Saadouli I."/>
            <person name="Najjari A."/>
            <person name="Mosbah A."/>
            <person name="Ouzari H.I."/>
        </authorList>
    </citation>
    <scope>NUCLEOTIDE SEQUENCE [LARGE SCALE GENOMIC DNA]</scope>
    <source>
        <strain evidence="3 4">KG17-1</strain>
    </source>
</reference>
<organism evidence="3 4">
    <name type="scientific">Teichococcus vastitatis</name>
    <dbReference type="NCBI Taxonomy" id="2307076"/>
    <lineage>
        <taxon>Bacteria</taxon>
        <taxon>Pseudomonadati</taxon>
        <taxon>Pseudomonadota</taxon>
        <taxon>Alphaproteobacteria</taxon>
        <taxon>Acetobacterales</taxon>
        <taxon>Roseomonadaceae</taxon>
        <taxon>Roseomonas</taxon>
    </lineage>
</organism>
<gene>
    <name evidence="3" type="ORF">MON41_14245</name>
</gene>
<dbReference type="EMBL" id="JALBUU010000019">
    <property type="protein sequence ID" value="MCI0754890.1"/>
    <property type="molecule type" value="Genomic_DNA"/>
</dbReference>
<keyword evidence="4" id="KW-1185">Reference proteome</keyword>
<feature type="signal peptide" evidence="1">
    <location>
        <begin position="1"/>
        <end position="34"/>
    </location>
</feature>
<name>A0ABS9W7Z3_9PROT</name>
<accession>A0ABS9W7Z3</accession>
<feature type="chain" id="PRO_5046702096" evidence="1">
    <location>
        <begin position="35"/>
        <end position="176"/>
    </location>
</feature>
<dbReference type="InterPro" id="IPR037401">
    <property type="entry name" value="SnoaL-like"/>
</dbReference>
<evidence type="ECO:0000259" key="2">
    <source>
        <dbReference type="Pfam" id="PF12680"/>
    </source>
</evidence>
<dbReference type="RefSeq" id="WP_241793176.1">
    <property type="nucleotide sequence ID" value="NZ_JALBUU010000019.1"/>
</dbReference>
<dbReference type="SUPFAM" id="SSF54427">
    <property type="entry name" value="NTF2-like"/>
    <property type="match status" value="1"/>
</dbReference>
<dbReference type="Proteomes" id="UP001201985">
    <property type="component" value="Unassembled WGS sequence"/>
</dbReference>
<dbReference type="PANTHER" id="PTHR41252">
    <property type="entry name" value="BLR2505 PROTEIN"/>
    <property type="match status" value="1"/>
</dbReference>
<protein>
    <submittedName>
        <fullName evidence="3">Nuclear transport factor 2 family protein</fullName>
    </submittedName>
</protein>
<dbReference type="Pfam" id="PF12680">
    <property type="entry name" value="SnoaL_2"/>
    <property type="match status" value="1"/>
</dbReference>
<keyword evidence="1" id="KW-0732">Signal</keyword>
<dbReference type="InterPro" id="IPR032710">
    <property type="entry name" value="NTF2-like_dom_sf"/>
</dbReference>
<evidence type="ECO:0000256" key="1">
    <source>
        <dbReference type="SAM" id="SignalP"/>
    </source>
</evidence>
<proteinExistence type="predicted"/>
<dbReference type="Gene3D" id="3.10.450.50">
    <property type="match status" value="1"/>
</dbReference>
<sequence>MNPQSLIRSLTRAGRGLPVALSLALAVTPVQTSAARADAGMQTQNEEIIRRAFEGWAAGRNVFTEILAPDVTWTIHGSGPVAGTYRSREAFIEHASRPLLSRLAAPLVPRLHRIWTADDTVVIRFEAAATTTAGRPYSNQFVWIFRMKGGSVVEAEAFLDLFAYRNVVDTREPRSP</sequence>
<evidence type="ECO:0000313" key="4">
    <source>
        <dbReference type="Proteomes" id="UP001201985"/>
    </source>
</evidence>
<dbReference type="PANTHER" id="PTHR41252:SF1">
    <property type="entry name" value="BLR2505 PROTEIN"/>
    <property type="match status" value="1"/>
</dbReference>
<evidence type="ECO:0000313" key="3">
    <source>
        <dbReference type="EMBL" id="MCI0754890.1"/>
    </source>
</evidence>
<feature type="domain" description="SnoaL-like" evidence="2">
    <location>
        <begin position="49"/>
        <end position="154"/>
    </location>
</feature>
<comment type="caution">
    <text evidence="3">The sequence shown here is derived from an EMBL/GenBank/DDBJ whole genome shotgun (WGS) entry which is preliminary data.</text>
</comment>